<evidence type="ECO:0000313" key="4">
    <source>
        <dbReference type="Proteomes" id="UP000095492"/>
    </source>
</evidence>
<dbReference type="GeneID" id="97390513"/>
<dbReference type="RefSeq" id="WP_055288864.1">
    <property type="nucleotide sequence ID" value="NZ_CBCTYR010000003.1"/>
</dbReference>
<evidence type="ECO:0000313" key="5">
    <source>
        <dbReference type="Proteomes" id="UP000431304"/>
    </source>
</evidence>
<reference evidence="2 4" key="1">
    <citation type="submission" date="2015-09" db="EMBL/GenBank/DDBJ databases">
        <authorList>
            <consortium name="Pathogen Informatics"/>
        </authorList>
    </citation>
    <scope>NUCLEOTIDE SEQUENCE [LARGE SCALE GENOMIC DNA]</scope>
    <source>
        <strain evidence="2 4">2789STDY5608891</strain>
    </source>
</reference>
<gene>
    <name evidence="2" type="ORF">ERS852448_00134</name>
    <name evidence="3" type="ORF">GKE72_08745</name>
</gene>
<evidence type="ECO:0000313" key="2">
    <source>
        <dbReference type="EMBL" id="CUM71512.1"/>
    </source>
</evidence>
<dbReference type="EMBL" id="CYYA01000001">
    <property type="protein sequence ID" value="CUM71512.1"/>
    <property type="molecule type" value="Genomic_DNA"/>
</dbReference>
<dbReference type="InterPro" id="IPR001279">
    <property type="entry name" value="Metallo-B-lactamas"/>
</dbReference>
<dbReference type="Pfam" id="PF00753">
    <property type="entry name" value="Lactamase_B"/>
    <property type="match status" value="1"/>
</dbReference>
<organism evidence="2 4">
    <name type="scientific">Eubacterium ramulus</name>
    <dbReference type="NCBI Taxonomy" id="39490"/>
    <lineage>
        <taxon>Bacteria</taxon>
        <taxon>Bacillati</taxon>
        <taxon>Bacillota</taxon>
        <taxon>Clostridia</taxon>
        <taxon>Eubacteriales</taxon>
        <taxon>Eubacteriaceae</taxon>
        <taxon>Eubacterium</taxon>
    </lineage>
</organism>
<dbReference type="Proteomes" id="UP000095492">
    <property type="component" value="Unassembled WGS sequence"/>
</dbReference>
<keyword evidence="3" id="KW-0378">Hydrolase</keyword>
<protein>
    <submittedName>
        <fullName evidence="3">MBL fold metallo-hydrolase</fullName>
    </submittedName>
    <submittedName>
        <fullName evidence="2">Metallo-beta-lactamase superfamily</fullName>
    </submittedName>
</protein>
<dbReference type="InterPro" id="IPR052926">
    <property type="entry name" value="Metallo-beta-lactamase_dom"/>
</dbReference>
<dbReference type="AlphaFoldDB" id="A0A173R120"/>
<dbReference type="InterPro" id="IPR001969">
    <property type="entry name" value="Aspartic_peptidase_AS"/>
</dbReference>
<dbReference type="STRING" id="39490.ERS852448_00134"/>
<name>A0A173R120_EUBRA</name>
<evidence type="ECO:0000259" key="1">
    <source>
        <dbReference type="Pfam" id="PF00753"/>
    </source>
</evidence>
<dbReference type="PROSITE" id="PS00141">
    <property type="entry name" value="ASP_PROTEASE"/>
    <property type="match status" value="1"/>
</dbReference>
<dbReference type="GO" id="GO:0006508">
    <property type="term" value="P:proteolysis"/>
    <property type="evidence" value="ECO:0007669"/>
    <property type="project" value="InterPro"/>
</dbReference>
<dbReference type="SUPFAM" id="SSF56281">
    <property type="entry name" value="Metallo-hydrolase/oxidoreductase"/>
    <property type="match status" value="1"/>
</dbReference>
<dbReference type="CDD" id="cd07713">
    <property type="entry name" value="DHPS-like_MBL-fold"/>
    <property type="match status" value="1"/>
</dbReference>
<dbReference type="PANTHER" id="PTHR13754">
    <property type="entry name" value="METALLO-BETA-LACTAMASE SUPERFAMILY PROTEIN"/>
    <property type="match status" value="1"/>
</dbReference>
<dbReference type="EMBL" id="WKRA01000012">
    <property type="protein sequence ID" value="MSD16163.1"/>
    <property type="molecule type" value="Genomic_DNA"/>
</dbReference>
<feature type="domain" description="Metallo-beta-lactamase" evidence="1">
    <location>
        <begin position="21"/>
        <end position="68"/>
    </location>
</feature>
<dbReference type="InterPro" id="IPR041712">
    <property type="entry name" value="DHPS-like_MBL-fold"/>
</dbReference>
<proteinExistence type="predicted"/>
<dbReference type="Proteomes" id="UP000431304">
    <property type="component" value="Unassembled WGS sequence"/>
</dbReference>
<reference evidence="3 5" key="2">
    <citation type="journal article" date="2019" name="Nat. Med.">
        <title>A library of human gut bacterial isolates paired with longitudinal multiomics data enables mechanistic microbiome research.</title>
        <authorList>
            <person name="Poyet M."/>
            <person name="Groussin M."/>
            <person name="Gibbons S.M."/>
            <person name="Avila-Pacheco J."/>
            <person name="Jiang X."/>
            <person name="Kearney S.M."/>
            <person name="Perrotta A.R."/>
            <person name="Berdy B."/>
            <person name="Zhao S."/>
            <person name="Lieberman T.D."/>
            <person name="Swanson P.K."/>
            <person name="Smith M."/>
            <person name="Roesemann S."/>
            <person name="Alexander J.E."/>
            <person name="Rich S.A."/>
            <person name="Livny J."/>
            <person name="Vlamakis H."/>
            <person name="Clish C."/>
            <person name="Bullock K."/>
            <person name="Deik A."/>
            <person name="Scott J."/>
            <person name="Pierce K.A."/>
            <person name="Xavier R.J."/>
            <person name="Alm E.J."/>
        </authorList>
    </citation>
    <scope>NUCLEOTIDE SEQUENCE [LARGE SCALE GENOMIC DNA]</scope>
    <source>
        <strain evidence="3 5">BIOML-A3</strain>
    </source>
</reference>
<accession>A0A173R120</accession>
<sequence>MLAIVLSDNIADGDFQGEWGLSIYIEYNGKNFLLDTGASNLFVQNANKLGKSIKAVDYAILSHAHYDHSDSMATFFNLNNHAPFFLRKGCKENCYSKKRIFHKYIGLPKHILTDFHDRITYVEEDYEIIPGVYLIPHKTPNLKLIGKRERMYRREHHQWIYDNFSHEQSLVFRTEKGLVIFNSCCHGGVGNIIHEVAKTFPAERVYGIIGGFHLFNKSDEEIDAVIRQIKDAGIKYVCTGHCTGGHAYKILKSNLGDMIHQLKVGMQIEL</sequence>
<dbReference type="GO" id="GO:0004190">
    <property type="term" value="F:aspartic-type endopeptidase activity"/>
    <property type="evidence" value="ECO:0007669"/>
    <property type="project" value="InterPro"/>
</dbReference>
<dbReference type="PANTHER" id="PTHR13754:SF13">
    <property type="entry name" value="METALLO-BETA-LACTAMASE SUPERFAMILY PROTEIN (AFU_ORTHOLOGUE AFUA_3G07630)"/>
    <property type="match status" value="1"/>
</dbReference>
<dbReference type="GO" id="GO:0016740">
    <property type="term" value="F:transferase activity"/>
    <property type="evidence" value="ECO:0007669"/>
    <property type="project" value="TreeGrafter"/>
</dbReference>
<dbReference type="OrthoDB" id="9803916at2"/>
<evidence type="ECO:0000313" key="3">
    <source>
        <dbReference type="EMBL" id="MSD16163.1"/>
    </source>
</evidence>
<dbReference type="Gene3D" id="3.60.15.10">
    <property type="entry name" value="Ribonuclease Z/Hydroxyacylglutathione hydrolase-like"/>
    <property type="match status" value="1"/>
</dbReference>
<dbReference type="InterPro" id="IPR036866">
    <property type="entry name" value="RibonucZ/Hydroxyglut_hydro"/>
</dbReference>